<keyword evidence="2" id="KW-0812">Transmembrane</keyword>
<dbReference type="Proteomes" id="UP000186292">
    <property type="component" value="Unassembled WGS sequence"/>
</dbReference>
<dbReference type="PANTHER" id="PTHR22911:SF37">
    <property type="entry name" value="THREONINE_HOMOSERINE EXPORTER RHTA"/>
    <property type="match status" value="1"/>
</dbReference>
<comment type="similarity">
    <text evidence="1">Belongs to the EamA transporter family.</text>
</comment>
<feature type="transmembrane region" description="Helical" evidence="2">
    <location>
        <begin position="233"/>
        <end position="252"/>
    </location>
</feature>
<feature type="domain" description="EamA" evidence="3">
    <location>
        <begin position="145"/>
        <end position="275"/>
    </location>
</feature>
<dbReference type="GO" id="GO:0005886">
    <property type="term" value="C:plasma membrane"/>
    <property type="evidence" value="ECO:0007669"/>
    <property type="project" value="TreeGrafter"/>
</dbReference>
<sequence>MTRTDDAVDLRPVLLVLIGSLGIQSSAIVSSTLFADLGTVAVSTFRLVIAAVMLLVAFRPAVRTFSRGRWINACIYGIAMAAMNQFYFAAVDRLPLGVVVTLDFLGPCLVSFLGLKHWRERGWALMAFIGVVLIAGPSSGMDPAGLIYGFLAGGFFAAYTVFAERVGKAEGGGLSDLAISVAVAALVTLPIAAPKLIDVSPNAWLVLTLAALIGVVIPYIADTLAARITSAQVVGTLFALDPVVGSILGWLLKGDELTARMLIGIPLVALAGAIITWRSKPRGEAGGSAARPQVQDGG</sequence>
<evidence type="ECO:0000313" key="4">
    <source>
        <dbReference type="EMBL" id="SIS40252.1"/>
    </source>
</evidence>
<dbReference type="STRING" id="1161099.SAMN05444817_1024"/>
<dbReference type="InterPro" id="IPR037185">
    <property type="entry name" value="EmrE-like"/>
</dbReference>
<keyword evidence="5" id="KW-1185">Reference proteome</keyword>
<feature type="transmembrane region" description="Helical" evidence="2">
    <location>
        <begin position="94"/>
        <end position="115"/>
    </location>
</feature>
<keyword evidence="2" id="KW-0472">Membrane</keyword>
<feature type="transmembrane region" description="Helical" evidence="2">
    <location>
        <begin position="174"/>
        <end position="197"/>
    </location>
</feature>
<gene>
    <name evidence="4" type="ORF">SAMN05444817_1024</name>
</gene>
<feature type="transmembrane region" description="Helical" evidence="2">
    <location>
        <begin position="258"/>
        <end position="277"/>
    </location>
</feature>
<proteinExistence type="inferred from homology"/>
<dbReference type="OrthoDB" id="9815120at2"/>
<feature type="transmembrane region" description="Helical" evidence="2">
    <location>
        <begin position="203"/>
        <end position="221"/>
    </location>
</feature>
<keyword evidence="2" id="KW-1133">Transmembrane helix</keyword>
<evidence type="ECO:0000313" key="5">
    <source>
        <dbReference type="Proteomes" id="UP000186292"/>
    </source>
</evidence>
<reference evidence="5" key="1">
    <citation type="submission" date="2017-01" db="EMBL/GenBank/DDBJ databases">
        <authorList>
            <person name="Varghese N."/>
            <person name="Submissions S."/>
        </authorList>
    </citation>
    <scope>NUCLEOTIDE SEQUENCE [LARGE SCALE GENOMIC DNA]</scope>
    <source>
        <strain evidence="5">DSM 44531</strain>
    </source>
</reference>
<dbReference type="RefSeq" id="WP_076598369.1">
    <property type="nucleotide sequence ID" value="NZ_CP046976.1"/>
</dbReference>
<protein>
    <submittedName>
        <fullName evidence="4">Inner membrane transporter RhtA</fullName>
    </submittedName>
</protein>
<dbReference type="AlphaFoldDB" id="A0A1N7IT36"/>
<dbReference type="InterPro" id="IPR000620">
    <property type="entry name" value="EamA_dom"/>
</dbReference>
<dbReference type="PANTHER" id="PTHR22911">
    <property type="entry name" value="ACYL-MALONYL CONDENSING ENZYME-RELATED"/>
    <property type="match status" value="1"/>
</dbReference>
<feature type="transmembrane region" description="Helical" evidence="2">
    <location>
        <begin position="40"/>
        <end position="58"/>
    </location>
</feature>
<dbReference type="SUPFAM" id="SSF103481">
    <property type="entry name" value="Multidrug resistance efflux transporter EmrE"/>
    <property type="match status" value="2"/>
</dbReference>
<accession>A0A1N7IT36</accession>
<feature type="transmembrane region" description="Helical" evidence="2">
    <location>
        <begin position="122"/>
        <end position="139"/>
    </location>
</feature>
<dbReference type="GO" id="GO:0015565">
    <property type="term" value="F:threonine efflux transmembrane transporter activity"/>
    <property type="evidence" value="ECO:0007669"/>
    <property type="project" value="TreeGrafter"/>
</dbReference>
<evidence type="ECO:0000256" key="1">
    <source>
        <dbReference type="ARBA" id="ARBA00007362"/>
    </source>
</evidence>
<organism evidence="4 5">
    <name type="scientific">Corynebacterium appendicis CIP 107643</name>
    <dbReference type="NCBI Taxonomy" id="1161099"/>
    <lineage>
        <taxon>Bacteria</taxon>
        <taxon>Bacillati</taxon>
        <taxon>Actinomycetota</taxon>
        <taxon>Actinomycetes</taxon>
        <taxon>Mycobacteriales</taxon>
        <taxon>Corynebacteriaceae</taxon>
        <taxon>Corynebacterium</taxon>
    </lineage>
</organism>
<feature type="transmembrane region" description="Helical" evidence="2">
    <location>
        <begin position="145"/>
        <end position="162"/>
    </location>
</feature>
<feature type="transmembrane region" description="Helical" evidence="2">
    <location>
        <begin position="70"/>
        <end position="88"/>
    </location>
</feature>
<evidence type="ECO:0000256" key="2">
    <source>
        <dbReference type="SAM" id="Phobius"/>
    </source>
</evidence>
<feature type="transmembrane region" description="Helical" evidence="2">
    <location>
        <begin position="12"/>
        <end position="34"/>
    </location>
</feature>
<evidence type="ECO:0000259" key="3">
    <source>
        <dbReference type="Pfam" id="PF00892"/>
    </source>
</evidence>
<name>A0A1N7IT36_9CORY</name>
<dbReference type="Pfam" id="PF00892">
    <property type="entry name" value="EamA"/>
    <property type="match status" value="1"/>
</dbReference>
<dbReference type="EMBL" id="FTOF01000002">
    <property type="protein sequence ID" value="SIS40252.1"/>
    <property type="molecule type" value="Genomic_DNA"/>
</dbReference>